<dbReference type="InterPro" id="IPR018669">
    <property type="entry name" value="Toxin_HigB"/>
</dbReference>
<comment type="caution">
    <text evidence="1">The sequence shown here is derived from an EMBL/GenBank/DDBJ whole genome shotgun (WGS) entry which is preliminary data.</text>
</comment>
<dbReference type="GO" id="GO:0003723">
    <property type="term" value="F:RNA binding"/>
    <property type="evidence" value="ECO:0007669"/>
    <property type="project" value="InterPro"/>
</dbReference>
<dbReference type="RefSeq" id="WP_004917835.1">
    <property type="nucleotide sequence ID" value="NZ_CP011859.1"/>
</dbReference>
<name>A0AAP3AMS9_RIEAN</name>
<dbReference type="EMBL" id="JAOZYT010000079">
    <property type="protein sequence ID" value="MCW0524600.1"/>
    <property type="molecule type" value="Genomic_DNA"/>
</dbReference>
<protein>
    <submittedName>
        <fullName evidence="1">Type II toxin-antitoxin system HigB family toxin</fullName>
    </submittedName>
</protein>
<evidence type="ECO:0000313" key="2">
    <source>
        <dbReference type="Proteomes" id="UP001207440"/>
    </source>
</evidence>
<proteinExistence type="predicted"/>
<sequence length="97" mass="11294">MVIISKAPLKRYLNDRPDHSIEVWRWYLVVKDADWSNFAEMKQSFNSVDSVGNGLFVFNIKGNHCRIVARVIFGARTVFVKFVGTHAEYDKLNFKKL</sequence>
<dbReference type="Proteomes" id="UP001207440">
    <property type="component" value="Unassembled WGS sequence"/>
</dbReference>
<reference evidence="1" key="1">
    <citation type="submission" date="2022-10" db="EMBL/GenBank/DDBJ databases">
        <title>Sifting through the core-genome to identify putative cross-protective antigens against Riemerella anatipestifer.</title>
        <authorList>
            <person name="Zheng X."/>
            <person name="Zhang W."/>
        </authorList>
    </citation>
    <scope>NUCLEOTIDE SEQUENCE</scope>
    <source>
        <strain evidence="1">ZWRA178</strain>
    </source>
</reference>
<dbReference type="GO" id="GO:0004519">
    <property type="term" value="F:endonuclease activity"/>
    <property type="evidence" value="ECO:0007669"/>
    <property type="project" value="InterPro"/>
</dbReference>
<organism evidence="1 2">
    <name type="scientific">Riemerella anatipestifer</name>
    <name type="common">Moraxella anatipestifer</name>
    <dbReference type="NCBI Taxonomy" id="34085"/>
    <lineage>
        <taxon>Bacteria</taxon>
        <taxon>Pseudomonadati</taxon>
        <taxon>Bacteroidota</taxon>
        <taxon>Flavobacteriia</taxon>
        <taxon>Flavobacteriales</taxon>
        <taxon>Weeksellaceae</taxon>
        <taxon>Riemerella</taxon>
    </lineage>
</organism>
<dbReference type="Pfam" id="PF09907">
    <property type="entry name" value="HigB_toxin"/>
    <property type="match status" value="1"/>
</dbReference>
<gene>
    <name evidence="1" type="ORF">OKE68_09765</name>
</gene>
<dbReference type="GeneID" id="93719030"/>
<dbReference type="GO" id="GO:0110001">
    <property type="term" value="C:toxin-antitoxin complex"/>
    <property type="evidence" value="ECO:0007669"/>
    <property type="project" value="InterPro"/>
</dbReference>
<dbReference type="AlphaFoldDB" id="A0AAP3AMS9"/>
<accession>A0AAP3AMS9</accession>
<evidence type="ECO:0000313" key="1">
    <source>
        <dbReference type="EMBL" id="MCW0524600.1"/>
    </source>
</evidence>